<gene>
    <name evidence="1" type="ORF">QX249_11980</name>
</gene>
<name>A0AAW8Q138_VIBPH</name>
<dbReference type="AlphaFoldDB" id="A0AAW8Q138"/>
<organism evidence="1 2">
    <name type="scientific">Vibrio parahaemolyticus</name>
    <dbReference type="NCBI Taxonomy" id="670"/>
    <lineage>
        <taxon>Bacteria</taxon>
        <taxon>Pseudomonadati</taxon>
        <taxon>Pseudomonadota</taxon>
        <taxon>Gammaproteobacteria</taxon>
        <taxon>Vibrionales</taxon>
        <taxon>Vibrionaceae</taxon>
        <taxon>Vibrio</taxon>
    </lineage>
</organism>
<protein>
    <submittedName>
        <fullName evidence="1">Uncharacterized protein</fullName>
    </submittedName>
</protein>
<reference evidence="1" key="1">
    <citation type="submission" date="2023-06" db="EMBL/GenBank/DDBJ databases">
        <title>Genomic Diversity of Vibrio spp. and Metagenomic Analysis of Pathogens in Florida Gulf Coastal Waters Following Hurricane Ian.</title>
        <authorList>
            <person name="Brumfield K.D."/>
        </authorList>
    </citation>
    <scope>NUCLEOTIDE SEQUENCE</scope>
    <source>
        <strain evidence="1">WBS2B-138</strain>
    </source>
</reference>
<dbReference type="Proteomes" id="UP001253193">
    <property type="component" value="Unassembled WGS sequence"/>
</dbReference>
<accession>A0AAW8Q138</accession>
<evidence type="ECO:0000313" key="1">
    <source>
        <dbReference type="EMBL" id="MDS1821380.1"/>
    </source>
</evidence>
<dbReference type="RefSeq" id="WP_311020264.1">
    <property type="nucleotide sequence ID" value="NZ_JAUHGG010000003.1"/>
</dbReference>
<evidence type="ECO:0000313" key="2">
    <source>
        <dbReference type="Proteomes" id="UP001253193"/>
    </source>
</evidence>
<dbReference type="EMBL" id="JAUHGG010000003">
    <property type="protein sequence ID" value="MDS1821380.1"/>
    <property type="molecule type" value="Genomic_DNA"/>
</dbReference>
<comment type="caution">
    <text evidence="1">The sequence shown here is derived from an EMBL/GenBank/DDBJ whole genome shotgun (WGS) entry which is preliminary data.</text>
</comment>
<proteinExistence type="predicted"/>
<sequence>MDKKKAVLGTYHLPQWAINFINEEGETDFDQEQQLEEWIESLETSNGGVEVVVLDKKPSLNQSALFVSDNEPTFKVIITGWRSNVGKIKTYYATLGHKKFFEILNKAKLNTDTSSESTVHQGLVEAAKSFPETDDLDEVIYWSRFESQFRQVWVVLCLEDAE</sequence>